<name>A0A9D0ZJU2_9FIRM</name>
<dbReference type="PANTHER" id="PTHR42967:SF1">
    <property type="entry name" value="MBL FOLD METALLO-HYDROLASE"/>
    <property type="match status" value="1"/>
</dbReference>
<dbReference type="Gene3D" id="3.60.15.10">
    <property type="entry name" value="Ribonuclease Z/Hydroxyacylglutathione hydrolase-like"/>
    <property type="match status" value="1"/>
</dbReference>
<organism evidence="1 2">
    <name type="scientific">Candidatus Pullichristensenella stercorigallinarum</name>
    <dbReference type="NCBI Taxonomy" id="2840909"/>
    <lineage>
        <taxon>Bacteria</taxon>
        <taxon>Bacillati</taxon>
        <taxon>Bacillota</taxon>
        <taxon>Clostridia</taxon>
        <taxon>Candidatus Pullichristensenella</taxon>
    </lineage>
</organism>
<dbReference type="EMBL" id="DVFZ01000015">
    <property type="protein sequence ID" value="HIQ81763.1"/>
    <property type="molecule type" value="Genomic_DNA"/>
</dbReference>
<proteinExistence type="predicted"/>
<dbReference type="AlphaFoldDB" id="A0A9D0ZJU2"/>
<evidence type="ECO:0000313" key="2">
    <source>
        <dbReference type="Proteomes" id="UP000824260"/>
    </source>
</evidence>
<dbReference type="InterPro" id="IPR036866">
    <property type="entry name" value="RibonucZ/Hydroxyglut_hydro"/>
</dbReference>
<gene>
    <name evidence="1" type="ORF">IAA52_01535</name>
</gene>
<sequence length="213" mass="23396">MKLKWYGHSCFSLTFANGATVVTDPFDDTVGYPLCRARADVVLRSHDHFDHNHVQSIAGEPQLVTDSAPRTVGGIQIHGIDCFHDDAQGAKRGKNIIYIVEGDGLRFAHLGDLGHLPTEEMYEAMRDVDVMLIPIGGTYTITTPEAVELLKEAKPHTAIAMHFKTVLCNSPITDEQEFVRLTGAKYLPGEVEITRETLDTLPAAAVMLCPPAR</sequence>
<dbReference type="Proteomes" id="UP000824260">
    <property type="component" value="Unassembled WGS sequence"/>
</dbReference>
<reference evidence="1" key="2">
    <citation type="journal article" date="2021" name="PeerJ">
        <title>Extensive microbial diversity within the chicken gut microbiome revealed by metagenomics and culture.</title>
        <authorList>
            <person name="Gilroy R."/>
            <person name="Ravi A."/>
            <person name="Getino M."/>
            <person name="Pursley I."/>
            <person name="Horton D.L."/>
            <person name="Alikhan N.F."/>
            <person name="Baker D."/>
            <person name="Gharbi K."/>
            <person name="Hall N."/>
            <person name="Watson M."/>
            <person name="Adriaenssens E.M."/>
            <person name="Foster-Nyarko E."/>
            <person name="Jarju S."/>
            <person name="Secka A."/>
            <person name="Antonio M."/>
            <person name="Oren A."/>
            <person name="Chaudhuri R.R."/>
            <person name="La Ragione R."/>
            <person name="Hildebrand F."/>
            <person name="Pallen M.J."/>
        </authorList>
    </citation>
    <scope>NUCLEOTIDE SEQUENCE</scope>
    <source>
        <strain evidence="1">ChiSjej6B24-2974</strain>
    </source>
</reference>
<dbReference type="Pfam" id="PF13483">
    <property type="entry name" value="Lactamase_B_3"/>
    <property type="match status" value="1"/>
</dbReference>
<accession>A0A9D0ZJU2</accession>
<dbReference type="PANTHER" id="PTHR42967">
    <property type="entry name" value="METAL DEPENDENT HYDROLASE"/>
    <property type="match status" value="1"/>
</dbReference>
<evidence type="ECO:0000313" key="1">
    <source>
        <dbReference type="EMBL" id="HIQ81763.1"/>
    </source>
</evidence>
<comment type="caution">
    <text evidence="1">The sequence shown here is derived from an EMBL/GenBank/DDBJ whole genome shotgun (WGS) entry which is preliminary data.</text>
</comment>
<reference evidence="1" key="1">
    <citation type="submission" date="2020-10" db="EMBL/GenBank/DDBJ databases">
        <authorList>
            <person name="Gilroy R."/>
        </authorList>
    </citation>
    <scope>NUCLEOTIDE SEQUENCE</scope>
    <source>
        <strain evidence="1">ChiSjej6B24-2974</strain>
    </source>
</reference>
<protein>
    <submittedName>
        <fullName evidence="1">MBL fold metallo-hydrolase</fullName>
    </submittedName>
</protein>
<dbReference type="SUPFAM" id="SSF56281">
    <property type="entry name" value="Metallo-hydrolase/oxidoreductase"/>
    <property type="match status" value="1"/>
</dbReference>